<reference evidence="3 4" key="1">
    <citation type="submission" date="2018-08" db="EMBL/GenBank/DDBJ databases">
        <title>A genome reference for cultivated species of the human gut microbiota.</title>
        <authorList>
            <person name="Zou Y."/>
            <person name="Xue W."/>
            <person name="Luo G."/>
        </authorList>
    </citation>
    <scope>NUCLEOTIDE SEQUENCE [LARGE SCALE GENOMIC DNA]</scope>
    <source>
        <strain evidence="3 4">AM42-30</strain>
    </source>
</reference>
<dbReference type="Pfam" id="PF19481">
    <property type="entry name" value="DUF6017"/>
    <property type="match status" value="1"/>
</dbReference>
<comment type="caution">
    <text evidence="3">The sequence shown here is derived from an EMBL/GenBank/DDBJ whole genome shotgun (WGS) entry which is preliminary data.</text>
</comment>
<dbReference type="AlphaFoldDB" id="A0A413T656"/>
<dbReference type="EMBL" id="QSFV01000023">
    <property type="protein sequence ID" value="RHA79810.1"/>
    <property type="molecule type" value="Genomic_DNA"/>
</dbReference>
<accession>A0A413T656</accession>
<evidence type="ECO:0000313" key="4">
    <source>
        <dbReference type="Proteomes" id="UP000285740"/>
    </source>
</evidence>
<evidence type="ECO:0000259" key="1">
    <source>
        <dbReference type="Pfam" id="PF06970"/>
    </source>
</evidence>
<gene>
    <name evidence="3" type="ORF">DW918_07650</name>
</gene>
<evidence type="ECO:0000259" key="2">
    <source>
        <dbReference type="Pfam" id="PF19481"/>
    </source>
</evidence>
<dbReference type="Pfam" id="PF06970">
    <property type="entry name" value="RepA_N"/>
    <property type="match status" value="1"/>
</dbReference>
<feature type="domain" description="Replication initiator A N-terminal" evidence="1">
    <location>
        <begin position="18"/>
        <end position="92"/>
    </location>
</feature>
<evidence type="ECO:0000313" key="3">
    <source>
        <dbReference type="EMBL" id="RHA79810.1"/>
    </source>
</evidence>
<dbReference type="InterPro" id="IPR010724">
    <property type="entry name" value="RepA_N"/>
</dbReference>
<proteinExistence type="predicted"/>
<dbReference type="Proteomes" id="UP000285740">
    <property type="component" value="Unassembled WGS sequence"/>
</dbReference>
<organism evidence="3 4">
    <name type="scientific">Eubacterium ventriosum</name>
    <dbReference type="NCBI Taxonomy" id="39496"/>
    <lineage>
        <taxon>Bacteria</taxon>
        <taxon>Bacillati</taxon>
        <taxon>Bacillota</taxon>
        <taxon>Clostridia</taxon>
        <taxon>Eubacteriales</taxon>
        <taxon>Eubacteriaceae</taxon>
        <taxon>Eubacterium</taxon>
    </lineage>
</organism>
<protein>
    <submittedName>
        <fullName evidence="3">Uncharacterized protein</fullName>
    </submittedName>
</protein>
<sequence>MKDMAFDYYYGNQADQFNFIKIPKTMITDPMFEDLSVNAKLLYGVLLDRMNLSMKNRWFDDDNRVYIIYQVAEIMEDFNFSKKTAVKYLNELVEFGLVEKKRRGLGLPSLLYVKSFIIERDYSGDKEDIETSQDNCGDSRGVTSYTLRGVREETSRGVTPYTSRSVGEETSRGVNIILQEVTDVAPLNNKTDSSKTNINNTNESYITSNHITPTAGDRMGRDMIKLKYEAYEKLIKHNIDYDLLIENNTTDREQVDNLVDIMVEAIVSDKEYQIISGNRISTEMIKSRFCKLDKSHIEYVLDCLNHNSSDVRNIKKYLLATLYNAPMTMDSYYKALVQHDMPELAMRTKFRSD</sequence>
<name>A0A413T656_9FIRM</name>
<feature type="domain" description="DUF6017" evidence="2">
    <location>
        <begin position="215"/>
        <end position="341"/>
    </location>
</feature>
<dbReference type="InterPro" id="IPR046059">
    <property type="entry name" value="DUF6017"/>
</dbReference>